<sequence length="74" mass="7988">MKKIVFGSIMMLSGIIASALLMAGTMSPDLATNGQFTFIRNLALYGLDYALYVFIAIAVIGLLIASSELQKKEK</sequence>
<keyword evidence="1" id="KW-0812">Transmembrane</keyword>
<organism evidence="2 3">
    <name type="scientific">Zhenhengia yiwuensis</name>
    <dbReference type="NCBI Taxonomy" id="2763666"/>
    <lineage>
        <taxon>Bacteria</taxon>
        <taxon>Bacillati</taxon>
        <taxon>Bacillota</taxon>
        <taxon>Clostridia</taxon>
        <taxon>Lachnospirales</taxon>
        <taxon>Lachnospiraceae</taxon>
        <taxon>Zhenhengia</taxon>
    </lineage>
</organism>
<keyword evidence="3" id="KW-1185">Reference proteome</keyword>
<evidence type="ECO:0000256" key="1">
    <source>
        <dbReference type="SAM" id="Phobius"/>
    </source>
</evidence>
<dbReference type="EMBL" id="JACRSY010000047">
    <property type="protein sequence ID" value="MBC8581341.1"/>
    <property type="molecule type" value="Genomic_DNA"/>
</dbReference>
<reference evidence="2" key="1">
    <citation type="submission" date="2020-08" db="EMBL/GenBank/DDBJ databases">
        <title>Genome public.</title>
        <authorList>
            <person name="Liu C."/>
            <person name="Sun Q."/>
        </authorList>
    </citation>
    <scope>NUCLEOTIDE SEQUENCE</scope>
    <source>
        <strain evidence="2">NSJ-12</strain>
    </source>
</reference>
<keyword evidence="1" id="KW-0472">Membrane</keyword>
<proteinExistence type="predicted"/>
<dbReference type="Proteomes" id="UP000655830">
    <property type="component" value="Unassembled WGS sequence"/>
</dbReference>
<comment type="caution">
    <text evidence="2">The sequence shown here is derived from an EMBL/GenBank/DDBJ whole genome shotgun (WGS) entry which is preliminary data.</text>
</comment>
<protein>
    <submittedName>
        <fullName evidence="2">Uncharacterized protein</fullName>
    </submittedName>
</protein>
<dbReference type="RefSeq" id="WP_249334216.1">
    <property type="nucleotide sequence ID" value="NZ_JACRSY010000047.1"/>
</dbReference>
<dbReference type="AlphaFoldDB" id="A0A926EKE3"/>
<evidence type="ECO:0000313" key="3">
    <source>
        <dbReference type="Proteomes" id="UP000655830"/>
    </source>
</evidence>
<name>A0A926EKE3_9FIRM</name>
<gene>
    <name evidence="2" type="ORF">H8718_17770</name>
</gene>
<evidence type="ECO:0000313" key="2">
    <source>
        <dbReference type="EMBL" id="MBC8581341.1"/>
    </source>
</evidence>
<keyword evidence="1" id="KW-1133">Transmembrane helix</keyword>
<feature type="transmembrane region" description="Helical" evidence="1">
    <location>
        <begin position="47"/>
        <end position="65"/>
    </location>
</feature>
<accession>A0A926EKE3</accession>